<dbReference type="AlphaFoldDB" id="A0AA86J032"/>
<dbReference type="EMBL" id="AP028947">
    <property type="protein sequence ID" value="BET27017.1"/>
    <property type="molecule type" value="Genomic_DNA"/>
</dbReference>
<name>A0AA86J032_9BURK</name>
<dbReference type="KEGG" id="lto:RGQ30_25180"/>
<keyword evidence="2" id="KW-1185">Reference proteome</keyword>
<reference evidence="1 2" key="1">
    <citation type="submission" date="2023-10" db="EMBL/GenBank/DDBJ databases">
        <title>Complete Genome Sequence of Limnobacter thiooxidans CS-K2T, Isolated from freshwater lake sediments in Bavaria, Germany.</title>
        <authorList>
            <person name="Naruki M."/>
            <person name="Watanabe A."/>
            <person name="Warashina T."/>
            <person name="Morita T."/>
            <person name="Arakawa K."/>
        </authorList>
    </citation>
    <scope>NUCLEOTIDE SEQUENCE [LARGE SCALE GENOMIC DNA]</scope>
    <source>
        <strain evidence="1 2">CS-K2</strain>
    </source>
</reference>
<sequence length="140" mass="16038">MQTHLLQKNIRLVKGIQYQSQQPVMRFEEPQDLQNTLQNVIAGLSLFREELLNGRNAREVLQTLSQLKLWLRDKPLISGMVLGKIETLENMIGTTYSHPVINQDSIILSSSCPQAEIVDSLEMCQHIFFMEMAINNTLLI</sequence>
<accession>A0AA86J032</accession>
<organism evidence="1 2">
    <name type="scientific">Limnobacter thiooxidans</name>
    <dbReference type="NCBI Taxonomy" id="131080"/>
    <lineage>
        <taxon>Bacteria</taxon>
        <taxon>Pseudomonadati</taxon>
        <taxon>Pseudomonadota</taxon>
        <taxon>Betaproteobacteria</taxon>
        <taxon>Burkholderiales</taxon>
        <taxon>Burkholderiaceae</taxon>
        <taxon>Limnobacter</taxon>
    </lineage>
</organism>
<gene>
    <name evidence="1" type="ORF">RGQ30_25180</name>
</gene>
<evidence type="ECO:0000313" key="1">
    <source>
        <dbReference type="EMBL" id="BET27017.1"/>
    </source>
</evidence>
<dbReference type="Proteomes" id="UP001329151">
    <property type="component" value="Chromosome"/>
</dbReference>
<protein>
    <submittedName>
        <fullName evidence="1">Uncharacterized protein</fullName>
    </submittedName>
</protein>
<evidence type="ECO:0000313" key="2">
    <source>
        <dbReference type="Proteomes" id="UP001329151"/>
    </source>
</evidence>
<proteinExistence type="predicted"/>